<feature type="region of interest" description="Disordered" evidence="1">
    <location>
        <begin position="213"/>
        <end position="244"/>
    </location>
</feature>
<name>A0A8H7MK37_9PLEO</name>
<gene>
    <name evidence="2" type="ORF">EKO04_004484</name>
</gene>
<dbReference type="Proteomes" id="UP000651452">
    <property type="component" value="Unassembled WGS sequence"/>
</dbReference>
<evidence type="ECO:0000256" key="1">
    <source>
        <dbReference type="SAM" id="MobiDB-lite"/>
    </source>
</evidence>
<organism evidence="2 3">
    <name type="scientific">Ascochyta lentis</name>
    <dbReference type="NCBI Taxonomy" id="205686"/>
    <lineage>
        <taxon>Eukaryota</taxon>
        <taxon>Fungi</taxon>
        <taxon>Dikarya</taxon>
        <taxon>Ascomycota</taxon>
        <taxon>Pezizomycotina</taxon>
        <taxon>Dothideomycetes</taxon>
        <taxon>Pleosporomycetidae</taxon>
        <taxon>Pleosporales</taxon>
        <taxon>Pleosporineae</taxon>
        <taxon>Didymellaceae</taxon>
        <taxon>Ascochyta</taxon>
    </lineage>
</organism>
<proteinExistence type="predicted"/>
<feature type="region of interest" description="Disordered" evidence="1">
    <location>
        <begin position="252"/>
        <end position="271"/>
    </location>
</feature>
<feature type="compositionally biased region" description="Low complexity" evidence="1">
    <location>
        <begin position="253"/>
        <end position="271"/>
    </location>
</feature>
<reference evidence="2" key="2">
    <citation type="submission" date="2020-09" db="EMBL/GenBank/DDBJ databases">
        <title>Reference genome assembly for Australian Ascochyta lentis isolate Al4.</title>
        <authorList>
            <person name="Lee R.C."/>
            <person name="Farfan-Caceres L.M."/>
            <person name="Debler J.W."/>
            <person name="Williams A.H."/>
            <person name="Henares B.M."/>
        </authorList>
    </citation>
    <scope>NUCLEOTIDE SEQUENCE</scope>
    <source>
        <strain evidence="2">Al4</strain>
    </source>
</reference>
<protein>
    <submittedName>
        <fullName evidence="2">Uncharacterized protein</fullName>
    </submittedName>
</protein>
<dbReference type="EMBL" id="RZGK01000007">
    <property type="protein sequence ID" value="KAF9697750.1"/>
    <property type="molecule type" value="Genomic_DNA"/>
</dbReference>
<sequence>MYRSCAQIPSSTGFTAINHCRLQSISPPQSSTAAQPRPDKIKLCTRGKASRRRNPTVACYLGRGDLAEPSHLARYAPAPDGHTSQPLRKRRAQRNEEKASTRKWISTDSRKAPTQKHISESLCGTEHAAQSTTYKLDGPRKERLPTSNPTVVPEAFAPGVEQQQTDRQELLPGNTNKEGSYALLDGMSLTRPVVLMDDDDEFDQLCFDFEPSHHATDNSMHPAPKPKPIQRADSQCNVDDFDDDDLMDDDLLDLTTDAGNGSSSLDQQSSSSAKIDVVDECLLVTQTSGMSAGDASFLDEDANSSKHTQKKFVSPVTPTTRLLASTSDEPRKPIVRPAFPAAVRDRSPVVGLSSSTVLRTCFRVGEAINQSCQANKNGNSILIELYTRVLYSERDDLQQRFTFCDLFHTKPPYIQAVYGAAIWKSVELFEYDSARLLQQGRICRCMGTMKRDGKDWIMTVLNVWEATWDDVEWVEGIVAS</sequence>
<comment type="caution">
    <text evidence="2">The sequence shown here is derived from an EMBL/GenBank/DDBJ whole genome shotgun (WGS) entry which is preliminary data.</text>
</comment>
<dbReference type="AlphaFoldDB" id="A0A8H7MK37"/>
<feature type="region of interest" description="Disordered" evidence="1">
    <location>
        <begin position="73"/>
        <end position="152"/>
    </location>
</feature>
<evidence type="ECO:0000313" key="2">
    <source>
        <dbReference type="EMBL" id="KAF9697750.1"/>
    </source>
</evidence>
<accession>A0A8H7MK37</accession>
<evidence type="ECO:0000313" key="3">
    <source>
        <dbReference type="Proteomes" id="UP000651452"/>
    </source>
</evidence>
<keyword evidence="3" id="KW-1185">Reference proteome</keyword>
<reference evidence="2" key="1">
    <citation type="submission" date="2018-12" db="EMBL/GenBank/DDBJ databases">
        <authorList>
            <person name="Syme R.A."/>
            <person name="Farfan-Caceres L."/>
            <person name="Lichtenzveig J."/>
        </authorList>
    </citation>
    <scope>NUCLEOTIDE SEQUENCE</scope>
    <source>
        <strain evidence="2">Al4</strain>
    </source>
</reference>
<dbReference type="OrthoDB" id="5397183at2759"/>